<dbReference type="EMBL" id="CP158357">
    <property type="protein sequence ID" value="XBX76896.1"/>
    <property type="molecule type" value="Genomic_DNA"/>
</dbReference>
<evidence type="ECO:0000313" key="2">
    <source>
        <dbReference type="EMBL" id="XBX76896.1"/>
    </source>
</evidence>
<name>A0AAU7VS67_9MICO</name>
<sequence length="227" mass="24817">MTDHTGSTQKDAIRSFPLVMSQGEHRSDDLQSGLGILLDVGLVFQQVDRLVPSPALFVLASLSDIDAVRHLRRVTTDRADPFALIEIGAAGEAAVIEACRAELKSLGHVELAAKVMQVSLLDDTLGYDVSAPTLTGQARLLEVKTTMQYHRDLFVFFLSRNEFEIGRHSRAWAMVACEAVGGSAQVIGWCRASAIAPYLPADRRGRWTEARIRLPRSVLLEGLPPAI</sequence>
<feature type="domain" description="Protein NO VEIN C-terminal" evidence="1">
    <location>
        <begin position="91"/>
        <end position="169"/>
    </location>
</feature>
<dbReference type="Pfam" id="PF13020">
    <property type="entry name" value="NOV_C"/>
    <property type="match status" value="1"/>
</dbReference>
<dbReference type="AlphaFoldDB" id="A0AAU7VS67"/>
<evidence type="ECO:0000259" key="1">
    <source>
        <dbReference type="Pfam" id="PF13020"/>
    </source>
</evidence>
<gene>
    <name evidence="2" type="ORF">ABS642_13345</name>
</gene>
<dbReference type="InterPro" id="IPR024975">
    <property type="entry name" value="NOV_C"/>
</dbReference>
<dbReference type="RefSeq" id="WP_350350470.1">
    <property type="nucleotide sequence ID" value="NZ_CP158357.1"/>
</dbReference>
<organism evidence="2">
    <name type="scientific">Microbacterium sp. A8/3-1</name>
    <dbReference type="NCBI Taxonomy" id="3160749"/>
    <lineage>
        <taxon>Bacteria</taxon>
        <taxon>Bacillati</taxon>
        <taxon>Actinomycetota</taxon>
        <taxon>Actinomycetes</taxon>
        <taxon>Micrococcales</taxon>
        <taxon>Microbacteriaceae</taxon>
        <taxon>Microbacterium</taxon>
    </lineage>
</organism>
<proteinExistence type="predicted"/>
<protein>
    <submittedName>
        <fullName evidence="2">DUF3883 domain-containing protein</fullName>
    </submittedName>
</protein>
<reference evidence="2" key="1">
    <citation type="submission" date="2024-06" db="EMBL/GenBank/DDBJ databases">
        <title>Draft genome sequence of Microbacterium sp. strain A8/3-1, isolated from Oxytropis tragacanthoides Fisch. ex DC. Root nodules in the Altai region of Russia.</title>
        <authorList>
            <person name="Sazanova A."/>
            <person name="Guro P."/>
            <person name="Kuznetsova I."/>
            <person name="Belimov A."/>
            <person name="Safronova V."/>
        </authorList>
    </citation>
    <scope>NUCLEOTIDE SEQUENCE</scope>
    <source>
        <strain evidence="2">A8/3-1</strain>
    </source>
</reference>
<accession>A0AAU7VS67</accession>